<gene>
    <name evidence="2" type="ORF">FC80_GL001291</name>
</gene>
<dbReference type="InterPro" id="IPR050276">
    <property type="entry name" value="MshD_Acetyltransferase"/>
</dbReference>
<proteinExistence type="predicted"/>
<reference evidence="2 3" key="1">
    <citation type="journal article" date="2015" name="Genome Announc.">
        <title>Expanding the biotechnology potential of lactobacilli through comparative genomics of 213 strains and associated genera.</title>
        <authorList>
            <person name="Sun Z."/>
            <person name="Harris H.M."/>
            <person name="McCann A."/>
            <person name="Guo C."/>
            <person name="Argimon S."/>
            <person name="Zhang W."/>
            <person name="Yang X."/>
            <person name="Jeffery I.B."/>
            <person name="Cooney J.C."/>
            <person name="Kagawa T.F."/>
            <person name="Liu W."/>
            <person name="Song Y."/>
            <person name="Salvetti E."/>
            <person name="Wrobel A."/>
            <person name="Rasinkangas P."/>
            <person name="Parkhill J."/>
            <person name="Rea M.C."/>
            <person name="O'Sullivan O."/>
            <person name="Ritari J."/>
            <person name="Douillard F.P."/>
            <person name="Paul Ross R."/>
            <person name="Yang R."/>
            <person name="Briner A.E."/>
            <person name="Felis G.E."/>
            <person name="de Vos W.M."/>
            <person name="Barrangou R."/>
            <person name="Klaenhammer T.R."/>
            <person name="Caufield P.W."/>
            <person name="Cui Y."/>
            <person name="Zhang H."/>
            <person name="O'Toole P.W."/>
        </authorList>
    </citation>
    <scope>NUCLEOTIDE SEQUENCE [LARGE SCALE GENOMIC DNA]</scope>
    <source>
        <strain evidence="2 3">DSM 21116</strain>
    </source>
</reference>
<evidence type="ECO:0000313" key="3">
    <source>
        <dbReference type="Proteomes" id="UP000051131"/>
    </source>
</evidence>
<feature type="domain" description="N-acetyltransferase" evidence="1">
    <location>
        <begin position="12"/>
        <end position="200"/>
    </location>
</feature>
<dbReference type="Gene3D" id="3.40.630.30">
    <property type="match status" value="1"/>
</dbReference>
<accession>A0A0R2CRP5</accession>
<dbReference type="Pfam" id="PF00583">
    <property type="entry name" value="Acetyltransf_1"/>
    <property type="match status" value="1"/>
</dbReference>
<dbReference type="GO" id="GO:0016747">
    <property type="term" value="F:acyltransferase activity, transferring groups other than amino-acyl groups"/>
    <property type="evidence" value="ECO:0007669"/>
    <property type="project" value="InterPro"/>
</dbReference>
<name>A0A0R2CRP5_9LACO</name>
<comment type="caution">
    <text evidence="2">The sequence shown here is derived from an EMBL/GenBank/DDBJ whole genome shotgun (WGS) entry which is preliminary data.</text>
</comment>
<dbReference type="Proteomes" id="UP000051131">
    <property type="component" value="Unassembled WGS sequence"/>
</dbReference>
<dbReference type="PANTHER" id="PTHR43617">
    <property type="entry name" value="L-AMINO ACID N-ACETYLTRANSFERASE"/>
    <property type="match status" value="1"/>
</dbReference>
<keyword evidence="3" id="KW-1185">Reference proteome</keyword>
<sequence length="200" mass="22945">MNRSILKGAFDLQIRKATKKDAPAIVSLFNIIVDEMMLETIKRIDRSKLNIVIQNSFETPEFLGKWSQTYVATKNNLVVGFLYGYPAENEEKMNDLMHSFLKIAGLDSSLKIFTDLETLPNEWYLNSIVVDPTYQNQGIGSELLALTNSIVKDQNIEKMGLNVDWENPRAEKLYKSLGFEKVGFKILGNHNYNHLQRKIQ</sequence>
<evidence type="ECO:0000259" key="1">
    <source>
        <dbReference type="PROSITE" id="PS51186"/>
    </source>
</evidence>
<dbReference type="EMBL" id="AYZE01000015">
    <property type="protein sequence ID" value="KRM90387.1"/>
    <property type="molecule type" value="Genomic_DNA"/>
</dbReference>
<evidence type="ECO:0000313" key="2">
    <source>
        <dbReference type="EMBL" id="KRM90387.1"/>
    </source>
</evidence>
<dbReference type="InterPro" id="IPR016181">
    <property type="entry name" value="Acyl_CoA_acyltransferase"/>
</dbReference>
<keyword evidence="2" id="KW-0808">Transferase</keyword>
<dbReference type="PROSITE" id="PS51186">
    <property type="entry name" value="GNAT"/>
    <property type="match status" value="1"/>
</dbReference>
<dbReference type="STRING" id="1423729.FC80_GL001291"/>
<dbReference type="SUPFAM" id="SSF55729">
    <property type="entry name" value="Acyl-CoA N-acyltransferases (Nat)"/>
    <property type="match status" value="1"/>
</dbReference>
<dbReference type="CDD" id="cd04301">
    <property type="entry name" value="NAT_SF"/>
    <property type="match status" value="1"/>
</dbReference>
<protein>
    <submittedName>
        <fullName evidence="2">N-acetyltransferase GCN5</fullName>
    </submittedName>
</protein>
<dbReference type="AlphaFoldDB" id="A0A0R2CRP5"/>
<dbReference type="InterPro" id="IPR000182">
    <property type="entry name" value="GNAT_dom"/>
</dbReference>
<organism evidence="2 3">
    <name type="scientific">Liquorilactobacillus cacaonum DSM 21116</name>
    <dbReference type="NCBI Taxonomy" id="1423729"/>
    <lineage>
        <taxon>Bacteria</taxon>
        <taxon>Bacillati</taxon>
        <taxon>Bacillota</taxon>
        <taxon>Bacilli</taxon>
        <taxon>Lactobacillales</taxon>
        <taxon>Lactobacillaceae</taxon>
        <taxon>Liquorilactobacillus</taxon>
    </lineage>
</organism>
<dbReference type="PATRIC" id="fig|1423729.3.peg.1312"/>